<reference evidence="3" key="1">
    <citation type="journal article" date="2010" name="Stand. Genomic Sci.">
        <title>Complete genome sequence of Syntrophothermus lipocalidus type strain (TGB-C1T).</title>
        <authorList>
            <consortium name="US DOE Joint Genome Institute (JGI-PGF)"/>
            <person name="Djao O."/>
            <person name="Zhang X."/>
            <person name="Lucas S."/>
            <person name="Lapidus A."/>
            <person name="Glavina Del Rio T."/>
            <person name="Nolan M."/>
            <person name="Tice H."/>
            <person name="Cheng J."/>
            <person name="Han C."/>
            <person name="Tapia R."/>
            <person name="Goodwin L."/>
            <person name="Pitluck S."/>
            <person name="Liolios K."/>
            <person name="Ivanova N."/>
            <person name="Mavromatis K."/>
            <person name="Mikhailova N."/>
            <person name="Ovchinnikova G."/>
            <person name="Pati A."/>
            <person name="Brambilla E."/>
            <person name="Chen A."/>
            <person name="Palaniappan K."/>
            <person name="Land M."/>
            <person name="Hauser L."/>
            <person name="Chang Y."/>
            <person name="Jeffries C."/>
            <person name="Rohde M."/>
            <person name="Sikorski J."/>
            <person name="Spring S."/>
            <person name="Goker M."/>
            <person name="Detter J."/>
            <person name="Woyke T."/>
            <person name="Bristow J."/>
            <person name="Eisen J."/>
            <person name="Markowitz V."/>
            <person name="Hugenholtz P."/>
            <person name="Kyrpides N."/>
            <person name="Klenk H."/>
        </authorList>
    </citation>
    <scope>NUCLEOTIDE SEQUENCE [LARGE SCALE GENOMIC DNA]</scope>
    <source>
        <strain evidence="3">DSM 12680 / TGB-C1</strain>
    </source>
</reference>
<dbReference type="PANTHER" id="PTHR37423:SF2">
    <property type="entry name" value="MEMBRANE-BOUND LYTIC MUREIN TRANSGLYCOSYLASE C"/>
    <property type="match status" value="1"/>
</dbReference>
<feature type="domain" description="Transglycosylase SLT" evidence="1">
    <location>
        <begin position="45"/>
        <end position="151"/>
    </location>
</feature>
<dbReference type="Pfam" id="PF01464">
    <property type="entry name" value="SLT"/>
    <property type="match status" value="1"/>
</dbReference>
<sequence length="195" mass="22886">MPRLRAIPGHRVVLLLWLVLFLFLIMVLSFPQWVTFFYPLPHREYVFNYANQFGVDPYLVFAIIRAESEFKTQAQSARGARGLMQIMPETARWISEQMNRTDFEEEELDNPQVNIEMGCWYIADLIQEFGGRLPLAVAAYNAGRGNVRKWLVEGIWDGRKETVDDIPFAETKRYVKVVLTDYEIYRTIYSSQGYR</sequence>
<organism evidence="2 3">
    <name type="scientific">Syntrophothermus lipocalidus (strain DSM 12680 / TGB-C1)</name>
    <dbReference type="NCBI Taxonomy" id="643648"/>
    <lineage>
        <taxon>Bacteria</taxon>
        <taxon>Bacillati</taxon>
        <taxon>Bacillota</taxon>
        <taxon>Clostridia</taxon>
        <taxon>Eubacteriales</taxon>
        <taxon>Syntrophomonadaceae</taxon>
        <taxon>Syntrophothermus</taxon>
    </lineage>
</organism>
<dbReference type="CDD" id="cd16896">
    <property type="entry name" value="LT_Slt70-like"/>
    <property type="match status" value="1"/>
</dbReference>
<dbReference type="HOGENOM" id="CLU_065765_7_0_9"/>
<dbReference type="eggNOG" id="COG0741">
    <property type="taxonomic scope" value="Bacteria"/>
</dbReference>
<dbReference type="KEGG" id="slp:Slip_1691"/>
<protein>
    <submittedName>
        <fullName evidence="2">Lytic transglycosylase catalytic</fullName>
    </submittedName>
</protein>
<name>D7CP14_SYNLT</name>
<dbReference type="Proteomes" id="UP000000378">
    <property type="component" value="Chromosome"/>
</dbReference>
<dbReference type="AlphaFoldDB" id="D7CP14"/>
<gene>
    <name evidence="2" type="ordered locus">Slip_1691</name>
</gene>
<evidence type="ECO:0000313" key="2">
    <source>
        <dbReference type="EMBL" id="ADI02449.1"/>
    </source>
</evidence>
<accession>D7CP14</accession>
<dbReference type="Gene3D" id="1.10.530.10">
    <property type="match status" value="1"/>
</dbReference>
<evidence type="ECO:0000313" key="3">
    <source>
        <dbReference type="Proteomes" id="UP000000378"/>
    </source>
</evidence>
<dbReference type="RefSeq" id="WP_013175851.1">
    <property type="nucleotide sequence ID" value="NC_014220.1"/>
</dbReference>
<keyword evidence="3" id="KW-1185">Reference proteome</keyword>
<evidence type="ECO:0000259" key="1">
    <source>
        <dbReference type="Pfam" id="PF01464"/>
    </source>
</evidence>
<reference evidence="2 3" key="2">
    <citation type="journal article" date="2010" name="Stand. Genomic Sci.">
        <title>Complete genome sequence of Syntrophothermus lipocalidus type strain (TGB-C1).</title>
        <authorList>
            <person name="Djao O.D."/>
            <person name="Zhang X."/>
            <person name="Lucas S."/>
            <person name="Lapidus A."/>
            <person name="Del Rio T.G."/>
            <person name="Nolan M."/>
            <person name="Tice H."/>
            <person name="Cheng J.F."/>
            <person name="Han C."/>
            <person name="Tapia R."/>
            <person name="Goodwin L."/>
            <person name="Pitluck S."/>
            <person name="Liolios K."/>
            <person name="Ivanova N."/>
            <person name="Mavromatis K."/>
            <person name="Mikhailova N."/>
            <person name="Ovchinnikova G."/>
            <person name="Pati A."/>
            <person name="Brambilla E."/>
            <person name="Chen A."/>
            <person name="Palaniappan K."/>
            <person name="Land M."/>
            <person name="Hauser L."/>
            <person name="Chang Y.J."/>
            <person name="Jeffries C.D."/>
            <person name="Rohde M."/>
            <person name="Sikorski J."/>
            <person name="Spring S."/>
            <person name="Goker M."/>
            <person name="Detter J.C."/>
            <person name="Woyke T."/>
            <person name="Bristow J."/>
            <person name="Eisen J.A."/>
            <person name="Markowitz V."/>
            <person name="Hugenholtz P."/>
            <person name="Kyrpides N.C."/>
            <person name="Klenk H.P."/>
        </authorList>
    </citation>
    <scope>NUCLEOTIDE SEQUENCE [LARGE SCALE GENOMIC DNA]</scope>
    <source>
        <strain evidence="3">DSM 12680 / TGB-C1</strain>
    </source>
</reference>
<dbReference type="InterPro" id="IPR008258">
    <property type="entry name" value="Transglycosylase_SLT_dom_1"/>
</dbReference>
<dbReference type="InterPro" id="IPR023346">
    <property type="entry name" value="Lysozyme-like_dom_sf"/>
</dbReference>
<dbReference type="STRING" id="643648.Slip_1691"/>
<dbReference type="CAZy" id="GH23">
    <property type="family name" value="Glycoside Hydrolase Family 23"/>
</dbReference>
<dbReference type="EMBL" id="CP002048">
    <property type="protein sequence ID" value="ADI02449.1"/>
    <property type="molecule type" value="Genomic_DNA"/>
</dbReference>
<dbReference type="PANTHER" id="PTHR37423">
    <property type="entry name" value="SOLUBLE LYTIC MUREIN TRANSGLYCOSYLASE-RELATED"/>
    <property type="match status" value="1"/>
</dbReference>
<dbReference type="SUPFAM" id="SSF53955">
    <property type="entry name" value="Lysozyme-like"/>
    <property type="match status" value="1"/>
</dbReference>
<proteinExistence type="predicted"/>